<accession>A0A177DI33</accession>
<dbReference type="OMA" id="IEAVHCP"/>
<dbReference type="GO" id="GO:0051287">
    <property type="term" value="F:NAD binding"/>
    <property type="evidence" value="ECO:0007669"/>
    <property type="project" value="InterPro"/>
</dbReference>
<proteinExistence type="inferred from homology"/>
<dbReference type="Proteomes" id="UP000077248">
    <property type="component" value="Unassembled WGS sequence"/>
</dbReference>
<evidence type="ECO:0000259" key="5">
    <source>
        <dbReference type="Pfam" id="PF00389"/>
    </source>
</evidence>
<evidence type="ECO:0000256" key="3">
    <source>
        <dbReference type="ARBA" id="ARBA00023027"/>
    </source>
</evidence>
<evidence type="ECO:0000256" key="4">
    <source>
        <dbReference type="RuleBase" id="RU003719"/>
    </source>
</evidence>
<dbReference type="RefSeq" id="XP_018383910.1">
    <property type="nucleotide sequence ID" value="XM_018530570.1"/>
</dbReference>
<dbReference type="PANTHER" id="PTHR43761:SF1">
    <property type="entry name" value="D-ISOMER SPECIFIC 2-HYDROXYACID DEHYDROGENASE CATALYTIC DOMAIN-CONTAINING PROTEIN-RELATED"/>
    <property type="match status" value="1"/>
</dbReference>
<evidence type="ECO:0000313" key="8">
    <source>
        <dbReference type="Proteomes" id="UP000077248"/>
    </source>
</evidence>
<feature type="domain" description="D-isomer specific 2-hydroxyacid dehydrogenase NAD-binding" evidence="6">
    <location>
        <begin position="117"/>
        <end position="316"/>
    </location>
</feature>
<evidence type="ECO:0000256" key="2">
    <source>
        <dbReference type="ARBA" id="ARBA00023002"/>
    </source>
</evidence>
<keyword evidence="8" id="KW-1185">Reference proteome</keyword>
<dbReference type="SUPFAM" id="SSF51735">
    <property type="entry name" value="NAD(P)-binding Rossmann-fold domains"/>
    <property type="match status" value="1"/>
</dbReference>
<organism evidence="7 8">
    <name type="scientific">Alternaria alternata</name>
    <name type="common">Alternaria rot fungus</name>
    <name type="synonym">Torula alternata</name>
    <dbReference type="NCBI Taxonomy" id="5599"/>
    <lineage>
        <taxon>Eukaryota</taxon>
        <taxon>Fungi</taxon>
        <taxon>Dikarya</taxon>
        <taxon>Ascomycota</taxon>
        <taxon>Pezizomycotina</taxon>
        <taxon>Dothideomycetes</taxon>
        <taxon>Pleosporomycetidae</taxon>
        <taxon>Pleosporales</taxon>
        <taxon>Pleosporineae</taxon>
        <taxon>Pleosporaceae</taxon>
        <taxon>Alternaria</taxon>
        <taxon>Alternaria sect. Alternaria</taxon>
        <taxon>Alternaria alternata complex</taxon>
    </lineage>
</organism>
<protein>
    <submittedName>
        <fullName evidence="7">Glycerate dehydrogenase</fullName>
    </submittedName>
</protein>
<dbReference type="VEuPathDB" id="FungiDB:CC77DRAFT_197009"/>
<keyword evidence="3" id="KW-0520">NAD</keyword>
<dbReference type="InterPro" id="IPR050418">
    <property type="entry name" value="D-iso_2-hydroxyacid_DH_PdxB"/>
</dbReference>
<sequence>MHHEIVALEEHQQPLPLDGFNFPATITHNLTAYATTSTREELHSRIRNATIVITTTIKLDAETLRPSVTPNLRYIAISATGTDPVDLDACRARNIRVTNCPGANIDAVSEHAIGLYFAARRRTVFLDRVTRAQPSEWKTKGSVNQHMRLPDGMPPMTCKDEVMGVIGYGGIGKRVAALGQALGMRVLIASRKTPATPPLDGGLPLPAPDASDDRIPFDDVLRNSTVLVLSLPRNPETLNLISTAELEKMHPYTVLINIARGGIVHEAAVVQALKERRIAGYATDVYQVEPVGGPEDSPLLEEDIKDLNITLSPHLAWFSTRSIKNLGEILKETIEGYVSGNDINVIL</sequence>
<feature type="domain" description="D-isomer specific 2-hydroxyacid dehydrogenase catalytic" evidence="5">
    <location>
        <begin position="32"/>
        <end position="341"/>
    </location>
</feature>
<gene>
    <name evidence="7" type="ORF">CC77DRAFT_197009</name>
</gene>
<comment type="similarity">
    <text evidence="1 4">Belongs to the D-isomer specific 2-hydroxyacid dehydrogenase family.</text>
</comment>
<evidence type="ECO:0000256" key="1">
    <source>
        <dbReference type="ARBA" id="ARBA00005854"/>
    </source>
</evidence>
<evidence type="ECO:0000259" key="6">
    <source>
        <dbReference type="Pfam" id="PF02826"/>
    </source>
</evidence>
<dbReference type="GeneID" id="29116164"/>
<dbReference type="CDD" id="cd05198">
    <property type="entry name" value="formate_dh_like"/>
    <property type="match status" value="1"/>
</dbReference>
<dbReference type="EMBL" id="KV441483">
    <property type="protein sequence ID" value="OAG18489.1"/>
    <property type="molecule type" value="Genomic_DNA"/>
</dbReference>
<dbReference type="PANTHER" id="PTHR43761">
    <property type="entry name" value="D-ISOMER SPECIFIC 2-HYDROXYACID DEHYDROGENASE FAMILY PROTEIN (AFU_ORTHOLOGUE AFUA_1G13630)"/>
    <property type="match status" value="1"/>
</dbReference>
<dbReference type="Pfam" id="PF00389">
    <property type="entry name" value="2-Hacid_dh"/>
    <property type="match status" value="1"/>
</dbReference>
<dbReference type="AlphaFoldDB" id="A0A177DI33"/>
<dbReference type="SUPFAM" id="SSF52283">
    <property type="entry name" value="Formate/glycerate dehydrogenase catalytic domain-like"/>
    <property type="match status" value="1"/>
</dbReference>
<dbReference type="GO" id="GO:0016616">
    <property type="term" value="F:oxidoreductase activity, acting on the CH-OH group of donors, NAD or NADP as acceptor"/>
    <property type="evidence" value="ECO:0007669"/>
    <property type="project" value="InterPro"/>
</dbReference>
<keyword evidence="2 4" id="KW-0560">Oxidoreductase</keyword>
<evidence type="ECO:0000313" key="7">
    <source>
        <dbReference type="EMBL" id="OAG18489.1"/>
    </source>
</evidence>
<dbReference type="STRING" id="5599.A0A177DI33"/>
<dbReference type="InterPro" id="IPR036291">
    <property type="entry name" value="NAD(P)-bd_dom_sf"/>
</dbReference>
<dbReference type="KEGG" id="aalt:CC77DRAFT_197009"/>
<dbReference type="InterPro" id="IPR006139">
    <property type="entry name" value="D-isomer_2_OHA_DH_cat_dom"/>
</dbReference>
<reference evidence="7 8" key="1">
    <citation type="submission" date="2016-05" db="EMBL/GenBank/DDBJ databases">
        <title>Comparative analysis of secretome profiles of manganese(II)-oxidizing ascomycete fungi.</title>
        <authorList>
            <consortium name="DOE Joint Genome Institute"/>
            <person name="Zeiner C.A."/>
            <person name="Purvine S.O."/>
            <person name="Zink E.M."/>
            <person name="Wu S."/>
            <person name="Pasa-Tolic L."/>
            <person name="Chaput D.L."/>
            <person name="Haridas S."/>
            <person name="Grigoriev I.V."/>
            <person name="Santelli C.M."/>
            <person name="Hansel C.M."/>
        </authorList>
    </citation>
    <scope>NUCLEOTIDE SEQUENCE [LARGE SCALE GENOMIC DNA]</scope>
    <source>
        <strain evidence="7 8">SRC1lrK2f</strain>
    </source>
</reference>
<dbReference type="InterPro" id="IPR006140">
    <property type="entry name" value="D-isomer_DH_NAD-bd"/>
</dbReference>
<dbReference type="Pfam" id="PF02826">
    <property type="entry name" value="2-Hacid_dh_C"/>
    <property type="match status" value="1"/>
</dbReference>
<name>A0A177DI33_ALTAL</name>
<dbReference type="Gene3D" id="3.40.50.720">
    <property type="entry name" value="NAD(P)-binding Rossmann-like Domain"/>
    <property type="match status" value="2"/>
</dbReference>